<dbReference type="SUPFAM" id="SSF64518">
    <property type="entry name" value="Phase 1 flagellin"/>
    <property type="match status" value="1"/>
</dbReference>
<dbReference type="RefSeq" id="WP_029093093.1">
    <property type="nucleotide sequence ID" value="NZ_CAADJA010000002.1"/>
</dbReference>
<dbReference type="Pfam" id="PF00669">
    <property type="entry name" value="Flagellin_N"/>
    <property type="match status" value="1"/>
</dbReference>
<dbReference type="PANTHER" id="PTHR42792">
    <property type="entry name" value="FLAGELLIN"/>
    <property type="match status" value="1"/>
</dbReference>
<dbReference type="PRINTS" id="PR00207">
    <property type="entry name" value="FLAGELLIN"/>
</dbReference>
<dbReference type="PANTHER" id="PTHR42792:SF2">
    <property type="entry name" value="FLAGELLIN"/>
    <property type="match status" value="1"/>
</dbReference>
<accession>A0A2C6CSE2</accession>
<evidence type="ECO:0000256" key="5">
    <source>
        <dbReference type="RuleBase" id="RU362073"/>
    </source>
</evidence>
<protein>
    <recommendedName>
        <fullName evidence="5">Flagellin</fullName>
    </recommendedName>
</protein>
<evidence type="ECO:0000313" key="11">
    <source>
        <dbReference type="Proteomes" id="UP000373449"/>
    </source>
</evidence>
<comment type="subcellular location">
    <subcellularLocation>
        <location evidence="5">Secreted</location>
    </subcellularLocation>
    <subcellularLocation>
        <location evidence="5">Bacterial flagellum</location>
    </subcellularLocation>
</comment>
<keyword evidence="3 5" id="KW-0964">Secreted</keyword>
<evidence type="ECO:0000313" key="8">
    <source>
        <dbReference type="EMBL" id="PHI29589.1"/>
    </source>
</evidence>
<dbReference type="OrthoDB" id="9796789at2"/>
<dbReference type="Gene3D" id="1.20.1330.10">
    <property type="entry name" value="f41 fragment of flagellin, N-terminal domain"/>
    <property type="match status" value="1"/>
</dbReference>
<dbReference type="InterPro" id="IPR046358">
    <property type="entry name" value="Flagellin_C"/>
</dbReference>
<gene>
    <name evidence="9" type="primary">hag_1</name>
    <name evidence="8" type="ORF">CRN84_09730</name>
    <name evidence="9" type="ORF">NCTC12282_02855</name>
</gene>
<keyword evidence="10" id="KW-1185">Reference proteome</keyword>
<dbReference type="Pfam" id="PF00700">
    <property type="entry name" value="Flagellin_C"/>
    <property type="match status" value="1"/>
</dbReference>
<dbReference type="GO" id="GO:0009288">
    <property type="term" value="C:bacterial-type flagellum"/>
    <property type="evidence" value="ECO:0007669"/>
    <property type="project" value="UniProtKB-SubCell"/>
</dbReference>
<evidence type="ECO:0000256" key="3">
    <source>
        <dbReference type="ARBA" id="ARBA00022525"/>
    </source>
</evidence>
<reference evidence="9 11" key="3">
    <citation type="submission" date="2019-03" db="EMBL/GenBank/DDBJ databases">
        <authorList>
            <consortium name="Pathogen Informatics"/>
        </authorList>
    </citation>
    <scope>NUCLEOTIDE SEQUENCE [LARGE SCALE GENOMIC DNA]</scope>
    <source>
        <strain evidence="9 11">NCTC12282</strain>
    </source>
</reference>
<dbReference type="STRING" id="1111728.GCA_000427805_00486"/>
<evidence type="ECO:0000256" key="1">
    <source>
        <dbReference type="ARBA" id="ARBA00002270"/>
    </source>
</evidence>
<comment type="similarity">
    <text evidence="2 5">Belongs to the bacterial flagellin family.</text>
</comment>
<organism evidence="8 10">
    <name type="scientific">Budvicia aquatica</name>
    <dbReference type="NCBI Taxonomy" id="82979"/>
    <lineage>
        <taxon>Bacteria</taxon>
        <taxon>Pseudomonadati</taxon>
        <taxon>Pseudomonadota</taxon>
        <taxon>Gammaproteobacteria</taxon>
        <taxon>Enterobacterales</taxon>
        <taxon>Budviciaceae</taxon>
        <taxon>Budvicia</taxon>
    </lineage>
</organism>
<dbReference type="InterPro" id="IPR001492">
    <property type="entry name" value="Flagellin"/>
</dbReference>
<evidence type="ECO:0000259" key="7">
    <source>
        <dbReference type="Pfam" id="PF00700"/>
    </source>
</evidence>
<dbReference type="EMBL" id="CAADJA010000002">
    <property type="protein sequence ID" value="VFS47912.1"/>
    <property type="molecule type" value="Genomic_DNA"/>
</dbReference>
<reference evidence="10" key="2">
    <citation type="submission" date="2017-09" db="EMBL/GenBank/DDBJ databases">
        <title>FDA dAtabase for Regulatory Grade micrObial Sequences (FDA-ARGOS): Supporting development and validation of Infectious Disease Dx tests.</title>
        <authorList>
            <person name="Minogue T."/>
            <person name="Wolcott M."/>
            <person name="Wasieloski L."/>
            <person name="Aguilar W."/>
            <person name="Moore D."/>
            <person name="Tallon L."/>
            <person name="Sadzewicz L."/>
            <person name="Ott S."/>
            <person name="Zhao X."/>
            <person name="Nagaraj S."/>
            <person name="Vavikolanu K."/>
            <person name="Aluvathingal J."/>
            <person name="Nadendla S."/>
            <person name="Sichtig H."/>
        </authorList>
    </citation>
    <scope>NUCLEOTIDE SEQUENCE [LARGE SCALE GENOMIC DNA]</scope>
    <source>
        <strain evidence="10">FDAARGOS_387</strain>
    </source>
</reference>
<evidence type="ECO:0000259" key="6">
    <source>
        <dbReference type="Pfam" id="PF00669"/>
    </source>
</evidence>
<dbReference type="InterPro" id="IPR042187">
    <property type="entry name" value="Flagellin_C_sub2"/>
</dbReference>
<dbReference type="GO" id="GO:0005576">
    <property type="term" value="C:extracellular region"/>
    <property type="evidence" value="ECO:0007669"/>
    <property type="project" value="UniProtKB-SubCell"/>
</dbReference>
<dbReference type="EMBL" id="PDDX01000001">
    <property type="protein sequence ID" value="PHI29589.1"/>
    <property type="molecule type" value="Genomic_DNA"/>
</dbReference>
<evidence type="ECO:0000256" key="4">
    <source>
        <dbReference type="ARBA" id="ARBA00023143"/>
    </source>
</evidence>
<keyword evidence="8" id="KW-0969">Cilium</keyword>
<feature type="domain" description="Flagellin N-terminal" evidence="6">
    <location>
        <begin position="5"/>
        <end position="140"/>
    </location>
</feature>
<keyword evidence="4 5" id="KW-0975">Bacterial flagellum</keyword>
<evidence type="ECO:0000313" key="10">
    <source>
        <dbReference type="Proteomes" id="UP000224974"/>
    </source>
</evidence>
<sequence length="276" mass="28820">MSLSIFTNASSMASTNALNKSNNALATAMERLGTGKRINSAADDAAGLQIATRLQAQSNGMGVAQRNISDATAMLQTAEGAFDEVTNIMHRMKDLATQASNGTNTDKDLTSMQSEFKELGTELGNIMSNTSYSGDKLFTKLGTAVDFQIGASSSEKMTLDIATDLGKVTTTTTALGTASIATGTDASAMIDTLNGALDEVSTVRSSLGANINRLGHTSNNLSNMKDNTDVAIGNIMDADFAAEASNMTRNQMLSQTSMSMLKQSNSMSGMVMSLLG</sequence>
<keyword evidence="8" id="KW-0966">Cell projection</keyword>
<reference evidence="8" key="1">
    <citation type="submission" date="2017-09" db="EMBL/GenBank/DDBJ databases">
        <title>FDA dAtabase for Regulatory Grade micrObial Sequences (FDA-ARGOS): Supporting development and validation of Infectious Disease Dx tests.</title>
        <authorList>
            <person name="Minogue T."/>
            <person name="Wolcott M."/>
            <person name="Wasieloski L."/>
            <person name="Aguilar W."/>
            <person name="Moore D."/>
            <person name="Tallon L.J."/>
            <person name="Sadzewicz L."/>
            <person name="Ott S."/>
            <person name="Zhao X."/>
            <person name="Nagaraj S."/>
            <person name="Vavikolanu K."/>
            <person name="Aluvathingal J."/>
            <person name="Nadendla S."/>
            <person name="Sichtig H."/>
        </authorList>
    </citation>
    <scope>NUCLEOTIDE SEQUENCE</scope>
    <source>
        <strain evidence="8">FDAARGOS_387</strain>
    </source>
</reference>
<dbReference type="GO" id="GO:0005198">
    <property type="term" value="F:structural molecule activity"/>
    <property type="evidence" value="ECO:0007669"/>
    <property type="project" value="UniProtKB-UniRule"/>
</dbReference>
<keyword evidence="8" id="KW-0282">Flagellum</keyword>
<dbReference type="InterPro" id="IPR001029">
    <property type="entry name" value="Flagellin_N"/>
</dbReference>
<dbReference type="Gene3D" id="6.10.10.10">
    <property type="entry name" value="Flagellar export chaperone, C-terminal domain"/>
    <property type="match status" value="1"/>
</dbReference>
<proteinExistence type="inferred from homology"/>
<dbReference type="Proteomes" id="UP000373449">
    <property type="component" value="Unassembled WGS sequence"/>
</dbReference>
<comment type="function">
    <text evidence="1 5">Flagellin is the subunit protein which polymerizes to form the filaments of bacterial flagella.</text>
</comment>
<dbReference type="Proteomes" id="UP000224974">
    <property type="component" value="Unassembled WGS sequence"/>
</dbReference>
<feature type="domain" description="Flagellin C-terminal" evidence="7">
    <location>
        <begin position="191"/>
        <end position="275"/>
    </location>
</feature>
<dbReference type="AlphaFoldDB" id="A0A2C6CSE2"/>
<evidence type="ECO:0000313" key="9">
    <source>
        <dbReference type="EMBL" id="VFS47912.1"/>
    </source>
</evidence>
<evidence type="ECO:0000256" key="2">
    <source>
        <dbReference type="ARBA" id="ARBA00005709"/>
    </source>
</evidence>
<name>A0A2C6CSE2_9GAMM</name>